<dbReference type="RefSeq" id="WP_102074771.1">
    <property type="nucleotide sequence ID" value="NZ_PDNW01000013.1"/>
</dbReference>
<proteinExistence type="predicted"/>
<sequence length="72" mass="7768">MRFDPSEGINAHVPAEPPDMPPSMPPERPPEIEPPGPDDVPPPGDPNDIPPGEPDRGIELPPREIPPDERVA</sequence>
<feature type="region of interest" description="Disordered" evidence="1">
    <location>
        <begin position="1"/>
        <end position="72"/>
    </location>
</feature>
<evidence type="ECO:0000313" key="2">
    <source>
        <dbReference type="EMBL" id="PLC49063.1"/>
    </source>
</evidence>
<dbReference type="Proteomes" id="UP000234190">
    <property type="component" value="Unassembled WGS sequence"/>
</dbReference>
<name>A0A2N4U228_9BURK</name>
<gene>
    <name evidence="2" type="ORF">CR159_14980</name>
</gene>
<comment type="caution">
    <text evidence="2">The sequence shown here is derived from an EMBL/GenBank/DDBJ whole genome shotgun (WGS) entry which is preliminary data.</text>
</comment>
<dbReference type="AlphaFoldDB" id="A0A2N4U228"/>
<feature type="compositionally biased region" description="Pro residues" evidence="1">
    <location>
        <begin position="15"/>
        <end position="52"/>
    </location>
</feature>
<reference evidence="2 3" key="1">
    <citation type="submission" date="2017-10" db="EMBL/GenBank/DDBJ databases">
        <title>Two draft genome sequences of Pusillimonas sp. strains isolated from a nitrate- and radionuclide-contaminated groundwater in Russia.</title>
        <authorList>
            <person name="Grouzdev D.S."/>
            <person name="Tourova T.P."/>
            <person name="Goeva M.A."/>
            <person name="Babich T.L."/>
            <person name="Sokolova D.S."/>
            <person name="Abdullin R."/>
            <person name="Poltaraus A.B."/>
            <person name="Toshchakov S.V."/>
            <person name="Nazina T.N."/>
        </authorList>
    </citation>
    <scope>NUCLEOTIDE SEQUENCE [LARGE SCALE GENOMIC DNA]</scope>
    <source>
        <strain evidence="2 3">JR1/69-3-13</strain>
    </source>
</reference>
<protein>
    <submittedName>
        <fullName evidence="2">Uncharacterized protein</fullName>
    </submittedName>
</protein>
<accession>A0A2N4U228</accession>
<keyword evidence="3" id="KW-1185">Reference proteome</keyword>
<evidence type="ECO:0000313" key="3">
    <source>
        <dbReference type="Proteomes" id="UP000234190"/>
    </source>
</evidence>
<evidence type="ECO:0000256" key="1">
    <source>
        <dbReference type="SAM" id="MobiDB-lite"/>
    </source>
</evidence>
<dbReference type="EMBL" id="PDNW01000013">
    <property type="protein sequence ID" value="PLC49063.1"/>
    <property type="molecule type" value="Genomic_DNA"/>
</dbReference>
<feature type="compositionally biased region" description="Basic and acidic residues" evidence="1">
    <location>
        <begin position="53"/>
        <end position="72"/>
    </location>
</feature>
<organism evidence="2 3">
    <name type="scientific">Pollutimonas subterranea</name>
    <dbReference type="NCBI Taxonomy" id="2045210"/>
    <lineage>
        <taxon>Bacteria</taxon>
        <taxon>Pseudomonadati</taxon>
        <taxon>Pseudomonadota</taxon>
        <taxon>Betaproteobacteria</taxon>
        <taxon>Burkholderiales</taxon>
        <taxon>Alcaligenaceae</taxon>
        <taxon>Pollutimonas</taxon>
    </lineage>
</organism>